<keyword evidence="2" id="KW-1185">Reference proteome</keyword>
<dbReference type="AlphaFoldDB" id="A0AAI8B6V9"/>
<sequence>MRIYERYLSPDEARFMRANYGERAMEWPQLMADPRHGGEARSHVGSCGASAMCAASARPVLNGSR</sequence>
<name>A0AAI8B6V9_9BURK</name>
<organism evidence="1 2">
    <name type="scientific">Burkholderia oklahomensis</name>
    <dbReference type="NCBI Taxonomy" id="342113"/>
    <lineage>
        <taxon>Bacteria</taxon>
        <taxon>Pseudomonadati</taxon>
        <taxon>Pseudomonadota</taxon>
        <taxon>Betaproteobacteria</taxon>
        <taxon>Burkholderiales</taxon>
        <taxon>Burkholderiaceae</taxon>
        <taxon>Burkholderia</taxon>
        <taxon>pseudomallei group</taxon>
    </lineage>
</organism>
<proteinExistence type="predicted"/>
<gene>
    <name evidence="1" type="ORF">DM82_1417</name>
</gene>
<evidence type="ECO:0000313" key="2">
    <source>
        <dbReference type="Proteomes" id="UP000029424"/>
    </source>
</evidence>
<dbReference type="Proteomes" id="UP000029424">
    <property type="component" value="Chromosome 1"/>
</dbReference>
<evidence type="ECO:0000313" key="1">
    <source>
        <dbReference type="EMBL" id="AIO66767.1"/>
    </source>
</evidence>
<protein>
    <submittedName>
        <fullName evidence="1">Transcriptional regulator, MerR family/albicidin resistance domain protein</fullName>
    </submittedName>
</protein>
<reference evidence="1 2" key="1">
    <citation type="submission" date="2014-06" db="EMBL/GenBank/DDBJ databases">
        <authorList>
            <person name="Bishop-Lilly K.A."/>
            <person name="Broomall S.M."/>
            <person name="Chain P.S."/>
            <person name="Chertkov O."/>
            <person name="Coyne S.R."/>
            <person name="Daligault H.E."/>
            <person name="Davenport K.W."/>
            <person name="Erkkila T."/>
            <person name="Frey K.G."/>
            <person name="Gibbons H.S."/>
            <person name="Gu W."/>
            <person name="Jaissle J."/>
            <person name="Johnson S.L."/>
            <person name="Koroleva G.I."/>
            <person name="Ladner J.T."/>
            <person name="Lo C.-C."/>
            <person name="Minogue T.D."/>
            <person name="Munk C."/>
            <person name="Palacios G.F."/>
            <person name="Redden C.L."/>
            <person name="Rosenzweig C.N."/>
            <person name="Scholz M.B."/>
            <person name="Teshima H."/>
            <person name="Xu Y."/>
        </authorList>
    </citation>
    <scope>NUCLEOTIDE SEQUENCE [LARGE SCALE GENOMIC DNA]</scope>
    <source>
        <strain evidence="1 2">EO147</strain>
    </source>
</reference>
<dbReference type="KEGG" id="bok:DM82_1417"/>
<dbReference type="EMBL" id="CP008726">
    <property type="protein sequence ID" value="AIO66767.1"/>
    <property type="molecule type" value="Genomic_DNA"/>
</dbReference>
<accession>A0AAI8B6V9</accession>